<dbReference type="Gene3D" id="2.60.120.10">
    <property type="entry name" value="Jelly Rolls"/>
    <property type="match status" value="1"/>
</dbReference>
<feature type="domain" description="Cyclic nucleotide-binding" evidence="1">
    <location>
        <begin position="8"/>
        <end position="135"/>
    </location>
</feature>
<gene>
    <name evidence="2" type="ORF">O1422_00350</name>
</gene>
<dbReference type="PROSITE" id="PS50042">
    <property type="entry name" value="CNMP_BINDING_3"/>
    <property type="match status" value="1"/>
</dbReference>
<proteinExistence type="predicted"/>
<dbReference type="EMBL" id="JAPUAC010000001">
    <property type="protein sequence ID" value="MCZ2652613.1"/>
    <property type="molecule type" value="Genomic_DNA"/>
</dbReference>
<evidence type="ECO:0000313" key="2">
    <source>
        <dbReference type="EMBL" id="MCZ2652613.1"/>
    </source>
</evidence>
<organism evidence="2 3">
    <name type="scientific">Bacteroides fragilis</name>
    <dbReference type="NCBI Taxonomy" id="817"/>
    <lineage>
        <taxon>Bacteria</taxon>
        <taxon>Pseudomonadati</taxon>
        <taxon>Bacteroidota</taxon>
        <taxon>Bacteroidia</taxon>
        <taxon>Bacteroidales</taxon>
        <taxon>Bacteroidaceae</taxon>
        <taxon>Bacteroides</taxon>
    </lineage>
</organism>
<protein>
    <submittedName>
        <fullName evidence="2">Crp/Fnr family transcriptional regulator</fullName>
    </submittedName>
</protein>
<dbReference type="AlphaFoldDB" id="A0ABD4VM90"/>
<accession>A0ABD4VM90</accession>
<dbReference type="Proteomes" id="UP001075704">
    <property type="component" value="Unassembled WGS sequence"/>
</dbReference>
<evidence type="ECO:0000259" key="1">
    <source>
        <dbReference type="PROSITE" id="PS50042"/>
    </source>
</evidence>
<dbReference type="CDD" id="cd00038">
    <property type="entry name" value="CAP_ED"/>
    <property type="match status" value="1"/>
</dbReference>
<dbReference type="SUPFAM" id="SSF51206">
    <property type="entry name" value="cAMP-binding domain-like"/>
    <property type="match status" value="1"/>
</dbReference>
<dbReference type="InterPro" id="IPR000595">
    <property type="entry name" value="cNMP-bd_dom"/>
</dbReference>
<dbReference type="InterPro" id="IPR018490">
    <property type="entry name" value="cNMP-bd_dom_sf"/>
</dbReference>
<sequence>MNKRETLFFSQLCIMTKANYLNNLFESLIGTNNLSIPSKTILLEEGKIADRLYLIRKGCLRLFFYNEGKDITFQFFFEGDFVASFDSLYRRKPSLFSLESIEPTEVSTIKRDDFYHLIEQTPSLKQIYEEKLIDRFHVYQQLFLSRIKNTPQQRYEELLKEYPDIIQRVPQHYIASYLGITPVSLSRIRKRR</sequence>
<name>A0ABD4VM90_BACFG</name>
<comment type="caution">
    <text evidence="2">The sequence shown here is derived from an EMBL/GenBank/DDBJ whole genome shotgun (WGS) entry which is preliminary data.</text>
</comment>
<dbReference type="Pfam" id="PF00027">
    <property type="entry name" value="cNMP_binding"/>
    <property type="match status" value="1"/>
</dbReference>
<dbReference type="InterPro" id="IPR014710">
    <property type="entry name" value="RmlC-like_jellyroll"/>
</dbReference>
<reference evidence="2" key="1">
    <citation type="submission" date="2022-12" db="EMBL/GenBank/DDBJ databases">
        <title>Development of a Multilocus Sequence Typing Scheme for Bacteroides fragilis Based on Whole Genome Sequencing Data and Clinical Application.</title>
        <authorList>
            <person name="Nielsen F.D."/>
            <person name="Justesen U.S."/>
        </authorList>
    </citation>
    <scope>NUCLEOTIDE SEQUENCE</scope>
    <source>
        <strain evidence="2">BF_BC_ODE_DK_2015_2</strain>
    </source>
</reference>
<evidence type="ECO:0000313" key="3">
    <source>
        <dbReference type="Proteomes" id="UP001075704"/>
    </source>
</evidence>